<dbReference type="CDD" id="cd00067">
    <property type="entry name" value="GAL4"/>
    <property type="match status" value="1"/>
</dbReference>
<keyword evidence="1" id="KW-0479">Metal-binding</keyword>
<evidence type="ECO:0000256" key="4">
    <source>
        <dbReference type="ARBA" id="ARBA00023163"/>
    </source>
</evidence>
<dbReference type="GO" id="GO:0006351">
    <property type="term" value="P:DNA-templated transcription"/>
    <property type="evidence" value="ECO:0007669"/>
    <property type="project" value="InterPro"/>
</dbReference>
<dbReference type="Pfam" id="PF04082">
    <property type="entry name" value="Fungal_trans"/>
    <property type="match status" value="1"/>
</dbReference>
<dbReference type="GO" id="GO:0000981">
    <property type="term" value="F:DNA-binding transcription factor activity, RNA polymerase II-specific"/>
    <property type="evidence" value="ECO:0007669"/>
    <property type="project" value="InterPro"/>
</dbReference>
<dbReference type="CDD" id="cd12148">
    <property type="entry name" value="fungal_TF_MHR"/>
    <property type="match status" value="1"/>
</dbReference>
<accession>A0A317SGH0</accession>
<evidence type="ECO:0000256" key="1">
    <source>
        <dbReference type="ARBA" id="ARBA00022723"/>
    </source>
</evidence>
<dbReference type="InterPro" id="IPR001138">
    <property type="entry name" value="Zn2Cys6_DnaBD"/>
</dbReference>
<keyword evidence="4" id="KW-0804">Transcription</keyword>
<protein>
    <recommendedName>
        <fullName evidence="6">Zn(2)-C6 fungal-type domain-containing protein</fullName>
    </recommendedName>
</protein>
<comment type="caution">
    <text evidence="7">The sequence shown here is derived from an EMBL/GenBank/DDBJ whole genome shotgun (WGS) entry which is preliminary data.</text>
</comment>
<dbReference type="PANTHER" id="PTHR31668:SF26">
    <property type="entry name" value="GLUCOSE TRANSPORT TRANSCRIPTION REGULATOR RGT1-RELATED"/>
    <property type="match status" value="1"/>
</dbReference>
<name>A0A317SGH0_9PEZI</name>
<dbReference type="Proteomes" id="UP000246991">
    <property type="component" value="Unassembled WGS sequence"/>
</dbReference>
<evidence type="ECO:0000313" key="7">
    <source>
        <dbReference type="EMBL" id="PWW73644.1"/>
    </source>
</evidence>
<dbReference type="InterPro" id="IPR007219">
    <property type="entry name" value="XnlR_reg_dom"/>
</dbReference>
<dbReference type="EMBL" id="PYWC01000076">
    <property type="protein sequence ID" value="PWW73644.1"/>
    <property type="molecule type" value="Genomic_DNA"/>
</dbReference>
<dbReference type="InterPro" id="IPR036864">
    <property type="entry name" value="Zn2-C6_fun-type_DNA-bd_sf"/>
</dbReference>
<evidence type="ECO:0000259" key="6">
    <source>
        <dbReference type="PROSITE" id="PS50048"/>
    </source>
</evidence>
<gene>
    <name evidence="7" type="ORF">C7212DRAFT_216764</name>
</gene>
<dbReference type="AlphaFoldDB" id="A0A317SGH0"/>
<dbReference type="GO" id="GO:0008270">
    <property type="term" value="F:zinc ion binding"/>
    <property type="evidence" value="ECO:0007669"/>
    <property type="project" value="InterPro"/>
</dbReference>
<feature type="domain" description="Zn(2)-C6 fungal-type" evidence="6">
    <location>
        <begin position="9"/>
        <end position="41"/>
    </location>
</feature>
<proteinExistence type="predicted"/>
<dbReference type="PROSITE" id="PS00463">
    <property type="entry name" value="ZN2_CY6_FUNGAL_1"/>
    <property type="match status" value="1"/>
</dbReference>
<dbReference type="SMART" id="SM00906">
    <property type="entry name" value="Fungal_trans"/>
    <property type="match status" value="1"/>
</dbReference>
<dbReference type="PROSITE" id="PS50048">
    <property type="entry name" value="ZN2_CY6_FUNGAL_2"/>
    <property type="match status" value="1"/>
</dbReference>
<evidence type="ECO:0000256" key="5">
    <source>
        <dbReference type="ARBA" id="ARBA00023242"/>
    </source>
</evidence>
<dbReference type="SUPFAM" id="SSF57701">
    <property type="entry name" value="Zn2/Cys6 DNA-binding domain"/>
    <property type="match status" value="1"/>
</dbReference>
<keyword evidence="2" id="KW-0805">Transcription regulation</keyword>
<dbReference type="OrthoDB" id="39175at2759"/>
<evidence type="ECO:0000256" key="2">
    <source>
        <dbReference type="ARBA" id="ARBA00023015"/>
    </source>
</evidence>
<keyword evidence="5" id="KW-0539">Nucleus</keyword>
<dbReference type="Gene3D" id="4.10.240.10">
    <property type="entry name" value="Zn(2)-C6 fungal-type DNA-binding domain"/>
    <property type="match status" value="1"/>
</dbReference>
<dbReference type="InterPro" id="IPR050797">
    <property type="entry name" value="Carb_Metab_Trans_Reg"/>
</dbReference>
<reference evidence="7 8" key="1">
    <citation type="submission" date="2018-03" db="EMBL/GenBank/DDBJ databases">
        <title>Genomes of Pezizomycetes fungi and the evolution of truffles.</title>
        <authorList>
            <person name="Murat C."/>
            <person name="Payen T."/>
            <person name="Noel B."/>
            <person name="Kuo A."/>
            <person name="Martin F.M."/>
        </authorList>
    </citation>
    <scope>NUCLEOTIDE SEQUENCE [LARGE SCALE GENOMIC DNA]</scope>
    <source>
        <strain evidence="7">091103-1</strain>
    </source>
</reference>
<evidence type="ECO:0000313" key="8">
    <source>
        <dbReference type="Proteomes" id="UP000246991"/>
    </source>
</evidence>
<sequence length="646" mass="71974">MIHHKHRKSCLQCRRRHLKCEFLEGSSSCVWCREHGLECIKNSEAQDTHLSSQPAKDGAIVLNGSTSAFGGFQLRKSSFLPADGPSANRVLRLRQDLGLQHKHTAGWAEEGELDHELRLDKQVLTHLRQLYFTSVHPYIPIITQTYLDDAGTSPSQLLLSAMYGVAARLPRAIVSTRDFLHIKRVFEHQLKLLIANYVPSLQACQALTLIHLTLEMQCEGLEGVETWPLRLASAVRMALELKLHDQSTYPSSPPYIAELHRRLFWVLFTKDRWTSTGKGYPLMLDTTDIHTSLPTAIDLDDDKNDPADKDTPVTHEFFLELIHQAIVLGAIHPICFRADGYAHVTQRHFRQIEGEVEALGARLHSSNKLSPTTQAHLELNYAAIRLLFYGPFFKPSSDAEAELFSLFIPDIEGARLRLAEEAVRALSFASKELLYTGPSIWSILFYSIVRCFLVALSIKHDPISGYSPQLRSAAVEAVAKVGDIAKFMCEGRRWCFMVLSGTLMLFTNKVAEDKGAIKKIRGSREASPVVTAGRGQKRKRKVAVEEVVKGVEKTVEGTAGAGPRAVNLEETVTRVQEGGVPRPAGSATVPTAAADGMPGMPGLQVALGEYTEFANWDLGNDYSGEIDWREWDSLFPRMPSGWLYPN</sequence>
<evidence type="ECO:0000256" key="3">
    <source>
        <dbReference type="ARBA" id="ARBA00023125"/>
    </source>
</evidence>
<keyword evidence="3" id="KW-0238">DNA-binding</keyword>
<organism evidence="7 8">
    <name type="scientific">Tuber magnatum</name>
    <name type="common">white Piedmont truffle</name>
    <dbReference type="NCBI Taxonomy" id="42249"/>
    <lineage>
        <taxon>Eukaryota</taxon>
        <taxon>Fungi</taxon>
        <taxon>Dikarya</taxon>
        <taxon>Ascomycota</taxon>
        <taxon>Pezizomycotina</taxon>
        <taxon>Pezizomycetes</taxon>
        <taxon>Pezizales</taxon>
        <taxon>Tuberaceae</taxon>
        <taxon>Tuber</taxon>
    </lineage>
</organism>
<dbReference type="SMART" id="SM00066">
    <property type="entry name" value="GAL4"/>
    <property type="match status" value="1"/>
</dbReference>
<dbReference type="PANTHER" id="PTHR31668">
    <property type="entry name" value="GLUCOSE TRANSPORT TRANSCRIPTION REGULATOR RGT1-RELATED-RELATED"/>
    <property type="match status" value="1"/>
</dbReference>
<dbReference type="Pfam" id="PF00172">
    <property type="entry name" value="Zn_clus"/>
    <property type="match status" value="1"/>
</dbReference>
<dbReference type="GO" id="GO:0003677">
    <property type="term" value="F:DNA binding"/>
    <property type="evidence" value="ECO:0007669"/>
    <property type="project" value="UniProtKB-KW"/>
</dbReference>
<keyword evidence="8" id="KW-1185">Reference proteome</keyword>